<gene>
    <name evidence="2" type="ORF">BDV39DRAFT_202188</name>
</gene>
<feature type="signal peptide" evidence="1">
    <location>
        <begin position="1"/>
        <end position="17"/>
    </location>
</feature>
<dbReference type="AlphaFoldDB" id="A0A5N6XAV2"/>
<proteinExistence type="predicted"/>
<accession>A0A5N6XAV2</accession>
<reference evidence="3" key="1">
    <citation type="submission" date="2019-04" db="EMBL/GenBank/DDBJ databases">
        <title>Friends and foes A comparative genomics studyof 23 Aspergillus species from section Flavi.</title>
        <authorList>
            <consortium name="DOE Joint Genome Institute"/>
            <person name="Kjaerbolling I."/>
            <person name="Vesth T."/>
            <person name="Frisvad J.C."/>
            <person name="Nybo J.L."/>
            <person name="Theobald S."/>
            <person name="Kildgaard S."/>
            <person name="Isbrandt T."/>
            <person name="Kuo A."/>
            <person name="Sato A."/>
            <person name="Lyhne E.K."/>
            <person name="Kogle M.E."/>
            <person name="Wiebenga A."/>
            <person name="Kun R.S."/>
            <person name="Lubbers R.J."/>
            <person name="Makela M.R."/>
            <person name="Barry K."/>
            <person name="Chovatia M."/>
            <person name="Clum A."/>
            <person name="Daum C."/>
            <person name="Haridas S."/>
            <person name="He G."/>
            <person name="LaButti K."/>
            <person name="Lipzen A."/>
            <person name="Mondo S."/>
            <person name="Riley R."/>
            <person name="Salamov A."/>
            <person name="Simmons B.A."/>
            <person name="Magnuson J.K."/>
            <person name="Henrissat B."/>
            <person name="Mortensen U.H."/>
            <person name="Larsen T.O."/>
            <person name="Devries R.P."/>
            <person name="Grigoriev I.V."/>
            <person name="Machida M."/>
            <person name="Baker S.E."/>
            <person name="Andersen M.R."/>
        </authorList>
    </citation>
    <scope>NUCLEOTIDE SEQUENCE [LARGE SCALE GENOMIC DNA]</scope>
    <source>
        <strain evidence="3">CBS 130017</strain>
    </source>
</reference>
<dbReference type="EMBL" id="ML741774">
    <property type="protein sequence ID" value="KAE8330387.1"/>
    <property type="molecule type" value="Genomic_DNA"/>
</dbReference>
<organism evidence="2 3">
    <name type="scientific">Aspergillus sergii</name>
    <dbReference type="NCBI Taxonomy" id="1034303"/>
    <lineage>
        <taxon>Eukaryota</taxon>
        <taxon>Fungi</taxon>
        <taxon>Dikarya</taxon>
        <taxon>Ascomycota</taxon>
        <taxon>Pezizomycotina</taxon>
        <taxon>Eurotiomycetes</taxon>
        <taxon>Eurotiomycetidae</taxon>
        <taxon>Eurotiales</taxon>
        <taxon>Aspergillaceae</taxon>
        <taxon>Aspergillus</taxon>
        <taxon>Aspergillus subgen. Circumdati</taxon>
    </lineage>
</organism>
<protein>
    <submittedName>
        <fullName evidence="2">Uncharacterized protein</fullName>
    </submittedName>
</protein>
<evidence type="ECO:0000313" key="2">
    <source>
        <dbReference type="EMBL" id="KAE8330387.1"/>
    </source>
</evidence>
<evidence type="ECO:0000256" key="1">
    <source>
        <dbReference type="SAM" id="SignalP"/>
    </source>
</evidence>
<evidence type="ECO:0000313" key="3">
    <source>
        <dbReference type="Proteomes" id="UP000325945"/>
    </source>
</evidence>
<keyword evidence="3" id="KW-1185">Reference proteome</keyword>
<feature type="chain" id="PRO_5024795191" evidence="1">
    <location>
        <begin position="18"/>
        <end position="122"/>
    </location>
</feature>
<name>A0A5N6XAV2_9EURO</name>
<keyword evidence="1" id="KW-0732">Signal</keyword>
<dbReference type="Proteomes" id="UP000325945">
    <property type="component" value="Unassembled WGS sequence"/>
</dbReference>
<sequence length="122" mass="13988">MKLPAILLSLLLLSVSADEIKRTDAIIACIKSDMVEANKEWRLSDSDLKTFTDIVDTEARKDPLKKKTPKEQRKILENIEDSAHKQLRNLPIETVDKITDTLKIKAMHCKDEKVMSEYPYCS</sequence>